<protein>
    <recommendedName>
        <fullName evidence="14">Heparanase-like protein 1</fullName>
    </recommendedName>
</protein>
<dbReference type="Pfam" id="PF03662">
    <property type="entry name" value="Glyco_hydro_79n"/>
    <property type="match status" value="1"/>
</dbReference>
<dbReference type="Gramene" id="TraesARI2A03G00645260.1">
    <property type="protein sequence ID" value="TraesARI2A03G00645260.1"/>
    <property type="gene ID" value="TraesARI2A03G00645260"/>
</dbReference>
<keyword evidence="4 11" id="KW-0732">Signal</keyword>
<dbReference type="GO" id="GO:0004566">
    <property type="term" value="F:beta-glucuronidase activity"/>
    <property type="evidence" value="ECO:0000318"/>
    <property type="project" value="GO_Central"/>
</dbReference>
<evidence type="ECO:0008006" key="14">
    <source>
        <dbReference type="Google" id="ProtNLM"/>
    </source>
</evidence>
<proteinExistence type="inferred from homology"/>
<evidence type="ECO:0000256" key="1">
    <source>
        <dbReference type="ARBA" id="ARBA00004613"/>
    </source>
</evidence>
<evidence type="ECO:0000256" key="4">
    <source>
        <dbReference type="ARBA" id="ARBA00022729"/>
    </source>
</evidence>
<dbReference type="Gramene" id="TraesLDM2A03G00641030.1">
    <property type="protein sequence ID" value="TraesLDM2A03G00641030.1"/>
    <property type="gene ID" value="TraesLDM2A03G00641030"/>
</dbReference>
<evidence type="ECO:0000256" key="7">
    <source>
        <dbReference type="ARBA" id="ARBA00023180"/>
    </source>
</evidence>
<dbReference type="Gramene" id="TraesNOR2A03G00647110.1">
    <property type="protein sequence ID" value="TraesNOR2A03G00647110.1"/>
    <property type="gene ID" value="TraesNOR2A03G00647110"/>
</dbReference>
<dbReference type="Gramene" id="TraesCS2A02G181500.1">
    <property type="protein sequence ID" value="TraesCS2A02G181500.1"/>
    <property type="gene ID" value="TraesCS2A02G181500"/>
</dbReference>
<dbReference type="PANTHER" id="PTHR14363:SF13">
    <property type="entry name" value="OS07G0598400 PROTEIN"/>
    <property type="match status" value="1"/>
</dbReference>
<keyword evidence="3" id="KW-0964">Secreted</keyword>
<dbReference type="PANTHER" id="PTHR14363">
    <property type="entry name" value="HEPARANASE-RELATED"/>
    <property type="match status" value="1"/>
</dbReference>
<keyword evidence="7" id="KW-0325">Glycoprotein</keyword>
<feature type="chain" id="PRO_5043171210" description="Heparanase-like protein 1" evidence="11">
    <location>
        <begin position="25"/>
        <end position="537"/>
    </location>
</feature>
<reference evidence="12" key="2">
    <citation type="submission" date="2018-10" db="UniProtKB">
        <authorList>
            <consortium name="EnsemblPlants"/>
        </authorList>
    </citation>
    <scope>IDENTIFICATION</scope>
</reference>
<dbReference type="FunFam" id="3.20.20.80:FF:000023">
    <property type="entry name" value="heparanase-like protein 3"/>
    <property type="match status" value="1"/>
</dbReference>
<dbReference type="Gramene" id="TraesCS2A03G0376900.1">
    <property type="protein sequence ID" value="TraesCS2A03G0376900.1.CDS"/>
    <property type="gene ID" value="TraesCS2A03G0376900"/>
</dbReference>
<evidence type="ECO:0000256" key="5">
    <source>
        <dbReference type="ARBA" id="ARBA00022801"/>
    </source>
</evidence>
<dbReference type="Proteomes" id="UP000019116">
    <property type="component" value="Chromosome 2A"/>
</dbReference>
<dbReference type="Gramene" id="TraesROB_scaffold_163110_01G000100.1">
    <property type="protein sequence ID" value="TraesROB_scaffold_163110_01G000100.1"/>
    <property type="gene ID" value="TraesROB_scaffold_163110_01G000100"/>
</dbReference>
<dbReference type="Gramene" id="TraesLAC2A03G00641910.1">
    <property type="protein sequence ID" value="TraesLAC2A03G00641910.1"/>
    <property type="gene ID" value="TraesLAC2A03G00641910"/>
</dbReference>
<feature type="signal peptide" evidence="11">
    <location>
        <begin position="1"/>
        <end position="24"/>
    </location>
</feature>
<evidence type="ECO:0000256" key="8">
    <source>
        <dbReference type="ARBA" id="ARBA00023228"/>
    </source>
</evidence>
<dbReference type="Gramene" id="TraesJUL2A03G00642220.1">
    <property type="protein sequence ID" value="TraesJUL2A03G00642220.1"/>
    <property type="gene ID" value="TraesJUL2A03G00642220"/>
</dbReference>
<evidence type="ECO:0000256" key="10">
    <source>
        <dbReference type="ARBA" id="ARBA00055929"/>
    </source>
</evidence>
<dbReference type="GeneID" id="123185037"/>
<keyword evidence="6" id="KW-0472">Membrane</keyword>
<dbReference type="EnsemblPlants" id="TraesCS2A02G181500.1">
    <property type="protein sequence ID" value="TraesCS2A02G181500.1"/>
    <property type="gene ID" value="TraesCS2A02G181500"/>
</dbReference>
<dbReference type="Gramene" id="TraesMAC2A03G00636400.1">
    <property type="protein sequence ID" value="TraesMAC2A03G00636400.1"/>
    <property type="gene ID" value="TraesMAC2A03G00636400"/>
</dbReference>
<evidence type="ECO:0000313" key="13">
    <source>
        <dbReference type="Proteomes" id="UP000019116"/>
    </source>
</evidence>
<dbReference type="Gramene" id="TraesSTA2A03G00636690.1">
    <property type="protein sequence ID" value="TraesSTA2A03G00636690.1"/>
    <property type="gene ID" value="TraesSTA2A03G00636690"/>
</dbReference>
<dbReference type="Gene3D" id="3.20.20.80">
    <property type="entry name" value="Glycosidases"/>
    <property type="match status" value="1"/>
</dbReference>
<dbReference type="Gramene" id="TraesCAD_scaffold_083881_01G000100.1">
    <property type="protein sequence ID" value="TraesCAD_scaffold_083881_01G000100.1"/>
    <property type="gene ID" value="TraesCAD_scaffold_083881_01G000100"/>
</dbReference>
<evidence type="ECO:0000256" key="11">
    <source>
        <dbReference type="SAM" id="SignalP"/>
    </source>
</evidence>
<dbReference type="Gramene" id="TraesKAR2A01G0097050.1">
    <property type="protein sequence ID" value="cds.TraesKAR2A01G0097050.1"/>
    <property type="gene ID" value="TraesKAR2A01G0097050"/>
</dbReference>
<dbReference type="InterPro" id="IPR017853">
    <property type="entry name" value="GH"/>
</dbReference>
<dbReference type="Gramene" id="TraesRN2A0100338800.1">
    <property type="protein sequence ID" value="TraesRN2A0100338800.1"/>
    <property type="gene ID" value="TraesRN2A0100338800"/>
</dbReference>
<dbReference type="AlphaFoldDB" id="A0A3B6AV99"/>
<dbReference type="GO" id="GO:0005576">
    <property type="term" value="C:extracellular region"/>
    <property type="evidence" value="ECO:0007669"/>
    <property type="project" value="UniProtKB-SubCell"/>
</dbReference>
<evidence type="ECO:0000256" key="6">
    <source>
        <dbReference type="ARBA" id="ARBA00023136"/>
    </source>
</evidence>
<dbReference type="Gramene" id="TraesJAG2A03G00637220.1">
    <property type="protein sequence ID" value="TraesJAG2A03G00637220.1"/>
    <property type="gene ID" value="TraesJAG2A03G00637220"/>
</dbReference>
<evidence type="ECO:0000256" key="2">
    <source>
        <dbReference type="ARBA" id="ARBA00009800"/>
    </source>
</evidence>
<evidence type="ECO:0000256" key="3">
    <source>
        <dbReference type="ARBA" id="ARBA00022525"/>
    </source>
</evidence>
<dbReference type="SMR" id="A0A3B6AV99"/>
<name>A0A3B6AV99_WHEAT</name>
<dbReference type="InterPro" id="IPR005199">
    <property type="entry name" value="Glyco_hydro_79"/>
</dbReference>
<dbReference type="GO" id="GO:0005765">
    <property type="term" value="C:lysosomal membrane"/>
    <property type="evidence" value="ECO:0007669"/>
    <property type="project" value="UniProtKB-SubCell"/>
</dbReference>
<comment type="similarity">
    <text evidence="2">Belongs to the glycosyl hydrolase 79 family.</text>
</comment>
<accession>A0A3B6AV99</accession>
<dbReference type="OMA" id="PDYWISL"/>
<dbReference type="Gramene" id="TraesWEE_scaffold_134466_01G000100.1">
    <property type="protein sequence ID" value="TraesWEE_scaffold_134466_01G000100.1"/>
    <property type="gene ID" value="TraesWEE_scaffold_134466_01G000100"/>
</dbReference>
<dbReference type="SUPFAM" id="SSF51445">
    <property type="entry name" value="(Trans)glycosidases"/>
    <property type="match status" value="1"/>
</dbReference>
<comment type="subcellular location">
    <subcellularLocation>
        <location evidence="9">Lysosome membrane</location>
        <topology evidence="9">Peripheral membrane protein</topology>
    </subcellularLocation>
    <subcellularLocation>
        <location evidence="1">Secreted</location>
    </subcellularLocation>
</comment>
<organism evidence="12">
    <name type="scientific">Triticum aestivum</name>
    <name type="common">Wheat</name>
    <dbReference type="NCBI Taxonomy" id="4565"/>
    <lineage>
        <taxon>Eukaryota</taxon>
        <taxon>Viridiplantae</taxon>
        <taxon>Streptophyta</taxon>
        <taxon>Embryophyta</taxon>
        <taxon>Tracheophyta</taxon>
        <taxon>Spermatophyta</taxon>
        <taxon>Magnoliopsida</taxon>
        <taxon>Liliopsida</taxon>
        <taxon>Poales</taxon>
        <taxon>Poaceae</taxon>
        <taxon>BOP clade</taxon>
        <taxon>Pooideae</taxon>
        <taxon>Triticodae</taxon>
        <taxon>Triticeae</taxon>
        <taxon>Triticinae</taxon>
        <taxon>Triticum</taxon>
    </lineage>
</organism>
<keyword evidence="8" id="KW-0458">Lysosome</keyword>
<evidence type="ECO:0000256" key="9">
    <source>
        <dbReference type="ARBA" id="ARBA00023765"/>
    </source>
</evidence>
<dbReference type="OrthoDB" id="726732at2759"/>
<dbReference type="Gramene" id="TraesCLE_scaffold_002955_01G000300.1">
    <property type="protein sequence ID" value="TraesCLE_scaffold_002955_01G000300.1"/>
    <property type="gene ID" value="TraesCLE_scaffold_002955_01G000300"/>
</dbReference>
<evidence type="ECO:0000313" key="12">
    <source>
        <dbReference type="EnsemblPlants" id="TraesCS2A02G181500.1"/>
    </source>
</evidence>
<gene>
    <name evidence="12" type="primary">LOC123185037</name>
</gene>
<dbReference type="RefSeq" id="XP_044452991.1">
    <property type="nucleotide sequence ID" value="XM_044597056.1"/>
</dbReference>
<dbReference type="STRING" id="4565.A0A3B6AV99"/>
<sequence length="537" mass="58477">MAAQAAGTLFLCILVLSGAPYAVAAGGEKATVSVRAVTAISHTDDDFICATLDWWPRDKCNYGMCPWHNSSIINLDLYSPILYNAVKAFNSLRIRLGGSLQDQITYKVGKHYADCPSFRRNDDHLFGFTDGCLAMNRWDELNIFFRRTNTTVTFGLNALRGRRKSAENGSTLHVGGWDGRNARDLMRYTVSKGYRVESWELGNELCAGGVEAKVMAAQYGKDVLRLRRMVEKVYNGTGHLPKVLAPGGFYDGPWFSEMLRVSGPGVVDAVTHHIYNLGSGKDKELINKMQDPYYLDKVAQTFSDMEATVRESGPWSAAWVGESGGAYNSGGKDVSDRFANSFWYLDQLGMSAVFGTKVYCRQALVGGNYCLLNTTTLAPNPDYYSALLWHRLMGPGVLQTTAAAGSPYLRSYAHCSKKQPGVTVLLINLSNSTAFDVTVAGDMDLHPPPRRLLQAEAGGGEAAVCGGRREEYHLSPEGGDIQSQVVVLNGEPLALGPCGQIPELRPAIAIDGCTPVHVEPHSIAFVRFTGFKAPACA</sequence>
<keyword evidence="13" id="KW-1185">Reference proteome</keyword>
<comment type="function">
    <text evidence="10">Endoglycosidase which is a cell surface and extracellular matrix-degrading enzyme. Cleaves heparan sulfate proteoglycans (HSPGs) into heparan sulfate side chains and core proteoglycans.</text>
</comment>
<keyword evidence="5" id="KW-0378">Hydrolase</keyword>
<reference evidence="12" key="1">
    <citation type="submission" date="2018-08" db="EMBL/GenBank/DDBJ databases">
        <authorList>
            <person name="Rossello M."/>
        </authorList>
    </citation>
    <scope>NUCLEOTIDE SEQUENCE [LARGE SCALE GENOMIC DNA]</scope>
    <source>
        <strain evidence="12">cv. Chinese Spring</strain>
    </source>
</reference>
<dbReference type="Gramene" id="TraesSYM2A03G00644360.1">
    <property type="protein sequence ID" value="TraesSYM2A03G00644360.1"/>
    <property type="gene ID" value="TraesSYM2A03G00644360"/>
</dbReference>